<dbReference type="GO" id="GO:0016020">
    <property type="term" value="C:membrane"/>
    <property type="evidence" value="ECO:0007669"/>
    <property type="project" value="UniProtKB-SubCell"/>
</dbReference>
<reference evidence="11" key="1">
    <citation type="journal article" date="2017" name="Cell">
        <title>Insights into land plant evolution garnered from the Marchantia polymorpha genome.</title>
        <authorList>
            <person name="Bowman J.L."/>
            <person name="Kohchi T."/>
            <person name="Yamato K.T."/>
            <person name="Jenkins J."/>
            <person name="Shu S."/>
            <person name="Ishizaki K."/>
            <person name="Yamaoka S."/>
            <person name="Nishihama R."/>
            <person name="Nakamura Y."/>
            <person name="Berger F."/>
            <person name="Adam C."/>
            <person name="Aki S.S."/>
            <person name="Althoff F."/>
            <person name="Araki T."/>
            <person name="Arteaga-Vazquez M.A."/>
            <person name="Balasubrmanian S."/>
            <person name="Barry K."/>
            <person name="Bauer D."/>
            <person name="Boehm C.R."/>
            <person name="Briginshaw L."/>
            <person name="Caballero-Perez J."/>
            <person name="Catarino B."/>
            <person name="Chen F."/>
            <person name="Chiyoda S."/>
            <person name="Chovatia M."/>
            <person name="Davies K.M."/>
            <person name="Delmans M."/>
            <person name="Demura T."/>
            <person name="Dierschke T."/>
            <person name="Dolan L."/>
            <person name="Dorantes-Acosta A.E."/>
            <person name="Eklund D.M."/>
            <person name="Florent S.N."/>
            <person name="Flores-Sandoval E."/>
            <person name="Fujiyama A."/>
            <person name="Fukuzawa H."/>
            <person name="Galik B."/>
            <person name="Grimanelli D."/>
            <person name="Grimwood J."/>
            <person name="Grossniklaus U."/>
            <person name="Hamada T."/>
            <person name="Haseloff J."/>
            <person name="Hetherington A.J."/>
            <person name="Higo A."/>
            <person name="Hirakawa Y."/>
            <person name="Hundley H.N."/>
            <person name="Ikeda Y."/>
            <person name="Inoue K."/>
            <person name="Inoue S.I."/>
            <person name="Ishida S."/>
            <person name="Jia Q."/>
            <person name="Kakita M."/>
            <person name="Kanazawa T."/>
            <person name="Kawai Y."/>
            <person name="Kawashima T."/>
            <person name="Kennedy M."/>
            <person name="Kinose K."/>
            <person name="Kinoshita T."/>
            <person name="Kohara Y."/>
            <person name="Koide E."/>
            <person name="Komatsu K."/>
            <person name="Kopischke S."/>
            <person name="Kubo M."/>
            <person name="Kyozuka J."/>
            <person name="Lagercrantz U."/>
            <person name="Lin S.S."/>
            <person name="Lindquist E."/>
            <person name="Lipzen A.M."/>
            <person name="Lu C.W."/>
            <person name="De Luna E."/>
            <person name="Martienssen R.A."/>
            <person name="Minamino N."/>
            <person name="Mizutani M."/>
            <person name="Mizutani M."/>
            <person name="Mochizuki N."/>
            <person name="Monte I."/>
            <person name="Mosher R."/>
            <person name="Nagasaki H."/>
            <person name="Nakagami H."/>
            <person name="Naramoto S."/>
            <person name="Nishitani K."/>
            <person name="Ohtani M."/>
            <person name="Okamoto T."/>
            <person name="Okumura M."/>
            <person name="Phillips J."/>
            <person name="Pollak B."/>
            <person name="Reinders A."/>
            <person name="Rovekamp M."/>
            <person name="Sano R."/>
            <person name="Sawa S."/>
            <person name="Schmid M.W."/>
            <person name="Shirakawa M."/>
            <person name="Solano R."/>
            <person name="Spunde A."/>
            <person name="Suetsugu N."/>
            <person name="Sugano S."/>
            <person name="Sugiyama A."/>
            <person name="Sun R."/>
            <person name="Suzuki Y."/>
            <person name="Takenaka M."/>
            <person name="Takezawa D."/>
            <person name="Tomogane H."/>
            <person name="Tsuzuki M."/>
            <person name="Ueda T."/>
            <person name="Umeda M."/>
            <person name="Ward J.M."/>
            <person name="Watanabe Y."/>
            <person name="Yazaki K."/>
            <person name="Yokoyama R."/>
            <person name="Yoshitake Y."/>
            <person name="Yotsui I."/>
            <person name="Zachgo S."/>
            <person name="Schmutz J."/>
        </authorList>
    </citation>
    <scope>NUCLEOTIDE SEQUENCE [LARGE SCALE GENOMIC DNA]</scope>
    <source>
        <strain evidence="11">Tak-1</strain>
    </source>
</reference>
<dbReference type="Pfam" id="PF01357">
    <property type="entry name" value="Expansin_C"/>
    <property type="match status" value="1"/>
</dbReference>
<evidence type="ECO:0000256" key="3">
    <source>
        <dbReference type="ARBA" id="ARBA00022525"/>
    </source>
</evidence>
<dbReference type="GO" id="GO:0009664">
    <property type="term" value="P:plant-type cell wall organization"/>
    <property type="evidence" value="ECO:0007669"/>
    <property type="project" value="InterPro"/>
</dbReference>
<evidence type="ECO:0000259" key="9">
    <source>
        <dbReference type="PROSITE" id="PS50843"/>
    </source>
</evidence>
<evidence type="ECO:0000259" key="8">
    <source>
        <dbReference type="PROSITE" id="PS50842"/>
    </source>
</evidence>
<dbReference type="OMA" id="VCSVHGY"/>
<dbReference type="SUPFAM" id="SSF50685">
    <property type="entry name" value="Barwin-like endoglucanases"/>
    <property type="match status" value="1"/>
</dbReference>
<evidence type="ECO:0000256" key="5">
    <source>
        <dbReference type="ARBA" id="ARBA00023136"/>
    </source>
</evidence>
<dbReference type="InterPro" id="IPR007118">
    <property type="entry name" value="Expan_Lol_pI"/>
</dbReference>
<protein>
    <recommendedName>
        <fullName evidence="6">Expansin</fullName>
    </recommendedName>
</protein>
<dbReference type="Gene3D" id="2.40.40.10">
    <property type="entry name" value="RlpA-like domain"/>
    <property type="match status" value="1"/>
</dbReference>
<dbReference type="InterPro" id="IPR009009">
    <property type="entry name" value="RlpA-like_DPBB"/>
</dbReference>
<feature type="signal peptide" evidence="6">
    <location>
        <begin position="1"/>
        <end position="28"/>
    </location>
</feature>
<dbReference type="Gene3D" id="2.60.40.760">
    <property type="entry name" value="Expansin, cellulose-binding-like domain"/>
    <property type="match status" value="1"/>
</dbReference>
<feature type="compositionally biased region" description="Low complexity" evidence="7">
    <location>
        <begin position="264"/>
        <end position="282"/>
    </location>
</feature>
<feature type="domain" description="Expansin-like EG45" evidence="8">
    <location>
        <begin position="55"/>
        <end position="168"/>
    </location>
</feature>
<gene>
    <name evidence="10" type="ORF">MARPO_0161s0011</name>
</gene>
<name>A0A2R6W3S3_MARPO</name>
<evidence type="ECO:0000256" key="6">
    <source>
        <dbReference type="RuleBase" id="RU365023"/>
    </source>
</evidence>
<keyword evidence="4 6" id="KW-0732">Signal</keyword>
<dbReference type="AlphaFoldDB" id="A0A2R6W3S3"/>
<dbReference type="OrthoDB" id="5823761at2759"/>
<dbReference type="InterPro" id="IPR036908">
    <property type="entry name" value="RlpA-like_sf"/>
</dbReference>
<dbReference type="CDD" id="cd22274">
    <property type="entry name" value="DPBB_EXPA_N"/>
    <property type="match status" value="1"/>
</dbReference>
<keyword evidence="2 6" id="KW-0134">Cell wall</keyword>
<evidence type="ECO:0000256" key="4">
    <source>
        <dbReference type="ARBA" id="ARBA00022729"/>
    </source>
</evidence>
<sequence length="296" mass="32273">MTGSFKMASGLFLSAMMLLSIAPISVSAAEAFAARTWTDSHATWYGGKDGAGTMGGACGYGNMNARGYGMKTAALSTKLFNDGFTCGACFEIRCKSSQSKYCYSSTASVIVTATNYCPANPNRPTDGWCNGDRTHFDLTYQMFTTLAIYEAGIIPVQYRRVPCAKKGGIRFTINGNPNFNLILLSNVGGSGNVVSVQMKGENSYSGWVPMKQNWGQMWECGTKVTGQSISFKVTVGYGQTFTFWTVAPKTWQFGQTYEASSNVNDSWDNNDDGSNSKFNGNNGYNGGNQWWRGWRN</sequence>
<keyword evidence="11" id="KW-1185">Reference proteome</keyword>
<accession>A0A2R6W3S3</accession>
<dbReference type="Pfam" id="PF03330">
    <property type="entry name" value="DPBB_1"/>
    <property type="match status" value="1"/>
</dbReference>
<dbReference type="InterPro" id="IPR007112">
    <property type="entry name" value="Expansin/allergen_DPBB_dom"/>
</dbReference>
<dbReference type="Gramene" id="Mp5g01930.1">
    <property type="protein sequence ID" value="Mp5g01930.1.cds"/>
    <property type="gene ID" value="Mp5g01930"/>
</dbReference>
<dbReference type="PROSITE" id="PS50843">
    <property type="entry name" value="EXPANSIN_CBD"/>
    <property type="match status" value="1"/>
</dbReference>
<dbReference type="EMBL" id="KZ772831">
    <property type="protein sequence ID" value="PTQ28508.1"/>
    <property type="molecule type" value="Genomic_DNA"/>
</dbReference>
<evidence type="ECO:0000256" key="7">
    <source>
        <dbReference type="SAM" id="MobiDB-lite"/>
    </source>
</evidence>
<feature type="region of interest" description="Disordered" evidence="7">
    <location>
        <begin position="264"/>
        <end position="284"/>
    </location>
</feature>
<dbReference type="InterPro" id="IPR007117">
    <property type="entry name" value="Expansin_CBD"/>
</dbReference>
<feature type="domain" description="Expansin-like CBD" evidence="9">
    <location>
        <begin position="178"/>
        <end position="259"/>
    </location>
</feature>
<dbReference type="PROSITE" id="PS50842">
    <property type="entry name" value="EXPANSIN_EG45"/>
    <property type="match status" value="1"/>
</dbReference>
<comment type="function">
    <text evidence="6">Causes loosening and extension of plant cell walls by disrupting non-covalent bonding between cellulose microfibrils and matrix glucans. No enzymatic activity has been found.</text>
</comment>
<organism evidence="10 11">
    <name type="scientific">Marchantia polymorpha</name>
    <name type="common">Common liverwort</name>
    <name type="synonym">Marchantia aquatica</name>
    <dbReference type="NCBI Taxonomy" id="3197"/>
    <lineage>
        <taxon>Eukaryota</taxon>
        <taxon>Viridiplantae</taxon>
        <taxon>Streptophyta</taxon>
        <taxon>Embryophyta</taxon>
        <taxon>Marchantiophyta</taxon>
        <taxon>Marchantiopsida</taxon>
        <taxon>Marchantiidae</taxon>
        <taxon>Marchantiales</taxon>
        <taxon>Marchantiaceae</taxon>
        <taxon>Marchantia</taxon>
    </lineage>
</organism>
<evidence type="ECO:0000256" key="2">
    <source>
        <dbReference type="ARBA" id="ARBA00022512"/>
    </source>
</evidence>
<feature type="chain" id="PRO_5015215391" description="Expansin" evidence="6">
    <location>
        <begin position="29"/>
        <end position="296"/>
    </location>
</feature>
<dbReference type="InterPro" id="IPR036749">
    <property type="entry name" value="Expansin_CBD_sf"/>
</dbReference>
<evidence type="ECO:0000313" key="10">
    <source>
        <dbReference type="EMBL" id="PTQ28508.1"/>
    </source>
</evidence>
<dbReference type="SMART" id="SM00837">
    <property type="entry name" value="DPBB_1"/>
    <property type="match status" value="1"/>
</dbReference>
<evidence type="ECO:0000313" key="11">
    <source>
        <dbReference type="Proteomes" id="UP000244005"/>
    </source>
</evidence>
<proteinExistence type="inferred from homology"/>
<comment type="similarity">
    <text evidence="1 6">Belongs to the expansin family. Expansin A subfamily.</text>
</comment>
<dbReference type="Proteomes" id="UP000244005">
    <property type="component" value="Unassembled WGS sequence"/>
</dbReference>
<dbReference type="PANTHER" id="PTHR31867">
    <property type="entry name" value="EXPANSIN-A15"/>
    <property type="match status" value="1"/>
</dbReference>
<dbReference type="InterPro" id="IPR002963">
    <property type="entry name" value="Expansin"/>
</dbReference>
<dbReference type="GO" id="GO:0005576">
    <property type="term" value="C:extracellular region"/>
    <property type="evidence" value="ECO:0007669"/>
    <property type="project" value="InterPro"/>
</dbReference>
<comment type="subcellular location">
    <subcellularLocation>
        <location evidence="6">Secreted</location>
        <location evidence="6">Cell wall</location>
    </subcellularLocation>
    <subcellularLocation>
        <location evidence="6">Membrane</location>
        <topology evidence="6">Peripheral membrane protein</topology>
    </subcellularLocation>
</comment>
<evidence type="ECO:0000256" key="1">
    <source>
        <dbReference type="ARBA" id="ARBA00005392"/>
    </source>
</evidence>
<keyword evidence="6" id="KW-0961">Cell wall biogenesis/degradation</keyword>
<dbReference type="SUPFAM" id="SSF49590">
    <property type="entry name" value="PHL pollen allergen"/>
    <property type="match status" value="1"/>
</dbReference>
<dbReference type="PRINTS" id="PR01225">
    <property type="entry name" value="EXPANSNFAMLY"/>
</dbReference>
<dbReference type="PRINTS" id="PR01226">
    <property type="entry name" value="EXPANSIN"/>
</dbReference>
<keyword evidence="3 6" id="KW-0964">Secreted</keyword>
<keyword evidence="5" id="KW-0472">Membrane</keyword>